<name>A0A431V9L1_9PROT</name>
<evidence type="ECO:0000256" key="2">
    <source>
        <dbReference type="ARBA" id="ARBA00022679"/>
    </source>
</evidence>
<keyword evidence="1" id="KW-0489">Methyltransferase</keyword>
<evidence type="ECO:0000313" key="4">
    <source>
        <dbReference type="Proteomes" id="UP000277007"/>
    </source>
</evidence>
<dbReference type="GO" id="GO:0008610">
    <property type="term" value="P:lipid biosynthetic process"/>
    <property type="evidence" value="ECO:0007669"/>
    <property type="project" value="InterPro"/>
</dbReference>
<dbReference type="AlphaFoldDB" id="A0A431V9L1"/>
<organism evidence="3 4">
    <name type="scientific">Azospirillum griseum</name>
    <dbReference type="NCBI Taxonomy" id="2496639"/>
    <lineage>
        <taxon>Bacteria</taxon>
        <taxon>Pseudomonadati</taxon>
        <taxon>Pseudomonadota</taxon>
        <taxon>Alphaproteobacteria</taxon>
        <taxon>Rhodospirillales</taxon>
        <taxon>Azospirillaceae</taxon>
        <taxon>Azospirillum</taxon>
    </lineage>
</organism>
<dbReference type="RefSeq" id="WP_126620756.1">
    <property type="nucleotide sequence ID" value="NZ_JBHUCY010000114.1"/>
</dbReference>
<dbReference type="Proteomes" id="UP000277007">
    <property type="component" value="Unassembled WGS sequence"/>
</dbReference>
<dbReference type="PANTHER" id="PTHR40048">
    <property type="entry name" value="RHAMNOSYL O-METHYLTRANSFERASE"/>
    <property type="match status" value="1"/>
</dbReference>
<keyword evidence="4" id="KW-1185">Reference proteome</keyword>
<dbReference type="SUPFAM" id="SSF53335">
    <property type="entry name" value="S-adenosyl-L-methionine-dependent methyltransferases"/>
    <property type="match status" value="1"/>
</dbReference>
<dbReference type="Gene3D" id="3.40.50.150">
    <property type="entry name" value="Vaccinia Virus protein VP39"/>
    <property type="match status" value="1"/>
</dbReference>
<keyword evidence="2" id="KW-0808">Transferase</keyword>
<dbReference type="InterPro" id="IPR029063">
    <property type="entry name" value="SAM-dependent_MTases_sf"/>
</dbReference>
<dbReference type="InterPro" id="IPR007072">
    <property type="entry name" value="RNMT_CmcI"/>
</dbReference>
<dbReference type="GO" id="GO:0008168">
    <property type="term" value="F:methyltransferase activity"/>
    <property type="evidence" value="ECO:0007669"/>
    <property type="project" value="UniProtKB-KW"/>
</dbReference>
<comment type="caution">
    <text evidence="3">The sequence shown here is derived from an EMBL/GenBank/DDBJ whole genome shotgun (WGS) entry which is preliminary data.</text>
</comment>
<evidence type="ECO:0000313" key="3">
    <source>
        <dbReference type="EMBL" id="RTR11806.1"/>
    </source>
</evidence>
<accession>A0A431V9L1</accession>
<protein>
    <submittedName>
        <fullName evidence="3">Hydroxylase</fullName>
    </submittedName>
</protein>
<dbReference type="PANTHER" id="PTHR40048:SF1">
    <property type="entry name" value="RHAMNOSYL O-METHYLTRANSFERASE"/>
    <property type="match status" value="1"/>
</dbReference>
<gene>
    <name evidence="3" type="ORF">EJ903_25890</name>
</gene>
<dbReference type="GO" id="GO:0071770">
    <property type="term" value="P:DIM/DIP cell wall layer assembly"/>
    <property type="evidence" value="ECO:0007669"/>
    <property type="project" value="TreeGrafter"/>
</dbReference>
<dbReference type="EMBL" id="RXMA01000066">
    <property type="protein sequence ID" value="RTR11806.1"/>
    <property type="molecule type" value="Genomic_DNA"/>
</dbReference>
<dbReference type="GO" id="GO:0032259">
    <property type="term" value="P:methylation"/>
    <property type="evidence" value="ECO:0007669"/>
    <property type="project" value="UniProtKB-KW"/>
</dbReference>
<proteinExistence type="predicted"/>
<dbReference type="OrthoDB" id="189417at2"/>
<sequence length="266" mass="29267">MAPQTPFIPWPTRVVVDFENSTVVVHTPDGEQRLPMSTAEAFDAVADAYLRCGWDTKYVYSFTWMGRPVIQLPDDLLRLQEVIYAVQPDVIVETGVAHGGSLVFYASLCQAIGRGRVIGVDIEIRPHNRAAIEAHEMFPLITLVEGSSVSPDTVDAVRSQISPGERVLVFLDSNHTHDHVLAELNAYGPLVTVGSYIVAMDGIMRHLPGAPRSKPDWAENNPAAAAALFASTHPEFILVEPPLPFNEGMVTRRVTYSPAAFLQRLR</sequence>
<evidence type="ECO:0000256" key="1">
    <source>
        <dbReference type="ARBA" id="ARBA00022603"/>
    </source>
</evidence>
<dbReference type="GO" id="GO:0005886">
    <property type="term" value="C:plasma membrane"/>
    <property type="evidence" value="ECO:0007669"/>
    <property type="project" value="TreeGrafter"/>
</dbReference>
<reference evidence="3 4" key="1">
    <citation type="submission" date="2018-12" db="EMBL/GenBank/DDBJ databases">
        <authorList>
            <person name="Yang Y."/>
        </authorList>
    </citation>
    <scope>NUCLEOTIDE SEQUENCE [LARGE SCALE GENOMIC DNA]</scope>
    <source>
        <strain evidence="3 4">L-25-5w-1</strain>
    </source>
</reference>
<dbReference type="Pfam" id="PF04989">
    <property type="entry name" value="RMNT_CmcI"/>
    <property type="match status" value="1"/>
</dbReference>